<dbReference type="InterPro" id="IPR034035">
    <property type="entry name" value="Astacin-like_dom"/>
</dbReference>
<keyword evidence="4 6" id="KW-0862">Zinc</keyword>
<evidence type="ECO:0000256" key="6">
    <source>
        <dbReference type="PROSITE-ProRule" id="PRU01211"/>
    </source>
</evidence>
<evidence type="ECO:0000256" key="5">
    <source>
        <dbReference type="ARBA" id="ARBA00023049"/>
    </source>
</evidence>
<dbReference type="EC" id="3.4.24.-" evidence="7"/>
<proteinExistence type="predicted"/>
<feature type="binding site" evidence="6">
    <location>
        <position position="171"/>
    </location>
    <ligand>
        <name>Zn(2+)</name>
        <dbReference type="ChEBI" id="CHEBI:29105"/>
        <note>catalytic</note>
    </ligand>
</feature>
<keyword evidence="3 6" id="KW-0378">Hydrolase</keyword>
<evidence type="ECO:0000313" key="12">
    <source>
        <dbReference type="Proteomes" id="UP000663836"/>
    </source>
</evidence>
<dbReference type="SMART" id="SM00235">
    <property type="entry name" value="ZnMc"/>
    <property type="match status" value="1"/>
</dbReference>
<evidence type="ECO:0000313" key="11">
    <source>
        <dbReference type="EMBL" id="CAF3552469.1"/>
    </source>
</evidence>
<evidence type="ECO:0000256" key="1">
    <source>
        <dbReference type="ARBA" id="ARBA00022670"/>
    </source>
</evidence>
<comment type="caution">
    <text evidence="6">Lacks conserved residue(s) required for the propagation of feature annotation.</text>
</comment>
<evidence type="ECO:0000259" key="10">
    <source>
        <dbReference type="PROSITE" id="PS51864"/>
    </source>
</evidence>
<feature type="domain" description="Peptidase M12A" evidence="10">
    <location>
        <begin position="69"/>
        <end position="277"/>
    </location>
</feature>
<keyword evidence="9" id="KW-0472">Membrane</keyword>
<evidence type="ECO:0000256" key="7">
    <source>
        <dbReference type="RuleBase" id="RU361183"/>
    </source>
</evidence>
<dbReference type="InterPro" id="IPR024079">
    <property type="entry name" value="MetalloPept_cat_dom_sf"/>
</dbReference>
<keyword evidence="2 6" id="KW-0479">Metal-binding</keyword>
<dbReference type="GO" id="GO:0006508">
    <property type="term" value="P:proteolysis"/>
    <property type="evidence" value="ECO:0007669"/>
    <property type="project" value="UniProtKB-KW"/>
</dbReference>
<keyword evidence="1 6" id="KW-0645">Protease</keyword>
<evidence type="ECO:0000256" key="8">
    <source>
        <dbReference type="SAM" id="MobiDB-lite"/>
    </source>
</evidence>
<feature type="binding site" evidence="6">
    <location>
        <position position="185"/>
    </location>
    <ligand>
        <name>Zn(2+)</name>
        <dbReference type="ChEBI" id="CHEBI:29105"/>
        <note>catalytic</note>
    </ligand>
</feature>
<keyword evidence="9" id="KW-1133">Transmembrane helix</keyword>
<feature type="region of interest" description="Disordered" evidence="8">
    <location>
        <begin position="284"/>
        <end position="305"/>
    </location>
</feature>
<accession>A0A818K954</accession>
<dbReference type="AlphaFoldDB" id="A0A818K954"/>
<dbReference type="CDD" id="cd04280">
    <property type="entry name" value="ZnMc_astacin_like"/>
    <property type="match status" value="1"/>
</dbReference>
<organism evidence="11 12">
    <name type="scientific">Rotaria sordida</name>
    <dbReference type="NCBI Taxonomy" id="392033"/>
    <lineage>
        <taxon>Eukaryota</taxon>
        <taxon>Metazoa</taxon>
        <taxon>Spiralia</taxon>
        <taxon>Gnathifera</taxon>
        <taxon>Rotifera</taxon>
        <taxon>Eurotatoria</taxon>
        <taxon>Bdelloidea</taxon>
        <taxon>Philodinida</taxon>
        <taxon>Philodinidae</taxon>
        <taxon>Rotaria</taxon>
    </lineage>
</organism>
<comment type="cofactor">
    <cofactor evidence="6 7">
        <name>Zn(2+)</name>
        <dbReference type="ChEBI" id="CHEBI:29105"/>
    </cofactor>
    <text evidence="6 7">Binds 1 zinc ion per subunit.</text>
</comment>
<evidence type="ECO:0000256" key="9">
    <source>
        <dbReference type="SAM" id="Phobius"/>
    </source>
</evidence>
<dbReference type="PANTHER" id="PTHR10127:SF780">
    <property type="entry name" value="METALLOENDOPEPTIDASE"/>
    <property type="match status" value="1"/>
</dbReference>
<dbReference type="PRINTS" id="PR00480">
    <property type="entry name" value="ASTACIN"/>
</dbReference>
<dbReference type="GO" id="GO:0008270">
    <property type="term" value="F:zinc ion binding"/>
    <property type="evidence" value="ECO:0007669"/>
    <property type="project" value="UniProtKB-UniRule"/>
</dbReference>
<dbReference type="Gene3D" id="3.40.390.10">
    <property type="entry name" value="Collagenase (Catalytic Domain)"/>
    <property type="match status" value="1"/>
</dbReference>
<dbReference type="Proteomes" id="UP000663836">
    <property type="component" value="Unassembled WGS sequence"/>
</dbReference>
<feature type="transmembrane region" description="Helical" evidence="9">
    <location>
        <begin position="18"/>
        <end position="38"/>
    </location>
</feature>
<keyword evidence="9" id="KW-0812">Transmembrane</keyword>
<dbReference type="InterPro" id="IPR001506">
    <property type="entry name" value="Peptidase_M12A"/>
</dbReference>
<evidence type="ECO:0000256" key="2">
    <source>
        <dbReference type="ARBA" id="ARBA00022723"/>
    </source>
</evidence>
<reference evidence="11" key="1">
    <citation type="submission" date="2021-02" db="EMBL/GenBank/DDBJ databases">
        <authorList>
            <person name="Nowell W R."/>
        </authorList>
    </citation>
    <scope>NUCLEOTIDE SEQUENCE</scope>
</reference>
<keyword evidence="5 6" id="KW-0482">Metalloprotease</keyword>
<dbReference type="PANTHER" id="PTHR10127">
    <property type="entry name" value="DISCOIDIN, CUB, EGF, LAMININ , AND ZINC METALLOPROTEASE DOMAIN CONTAINING"/>
    <property type="match status" value="1"/>
</dbReference>
<name>A0A818K954_9BILA</name>
<dbReference type="EMBL" id="CAJOBD010000048">
    <property type="protein sequence ID" value="CAF3552469.1"/>
    <property type="molecule type" value="Genomic_DNA"/>
</dbReference>
<dbReference type="SUPFAM" id="SSF55486">
    <property type="entry name" value="Metalloproteases ('zincins'), catalytic domain"/>
    <property type="match status" value="1"/>
</dbReference>
<dbReference type="GO" id="GO:0004222">
    <property type="term" value="F:metalloendopeptidase activity"/>
    <property type="evidence" value="ECO:0007669"/>
    <property type="project" value="UniProtKB-UniRule"/>
</dbReference>
<feature type="active site" evidence="6">
    <location>
        <position position="172"/>
    </location>
</feature>
<evidence type="ECO:0000256" key="4">
    <source>
        <dbReference type="ARBA" id="ARBA00022833"/>
    </source>
</evidence>
<protein>
    <recommendedName>
        <fullName evidence="7">Metalloendopeptidase</fullName>
        <ecNumber evidence="7">3.4.24.-</ecNumber>
    </recommendedName>
</protein>
<feature type="compositionally biased region" description="Low complexity" evidence="8">
    <location>
        <begin position="284"/>
        <end position="299"/>
    </location>
</feature>
<dbReference type="PROSITE" id="PS51864">
    <property type="entry name" value="ASTACIN"/>
    <property type="match status" value="1"/>
</dbReference>
<evidence type="ECO:0000256" key="3">
    <source>
        <dbReference type="ARBA" id="ARBA00022801"/>
    </source>
</evidence>
<feature type="non-terminal residue" evidence="11">
    <location>
        <position position="1"/>
    </location>
</feature>
<dbReference type="Pfam" id="PF01400">
    <property type="entry name" value="Astacin"/>
    <property type="match status" value="1"/>
</dbReference>
<gene>
    <name evidence="11" type="ORF">JBS370_LOCUS1419</name>
</gene>
<dbReference type="InterPro" id="IPR006026">
    <property type="entry name" value="Peptidase_Metallo"/>
</dbReference>
<sequence>IDQRHHIIKQDQVYKMTIIYSLILIVFTLAINLHGIPIEKDSFQRQRSFEEIGGYFQGDIRIPQLTRSVAVVGDYVRWPGGVVPYTISSDYSTADRNIIINAMRTLESLAAVNNVLCVQFRDKIDSDGQYYIMIQNGVGCSAYVGRYTGVTFDRIVTLQNPGCLDTATIMHELMHVLGNTIRFDHEQTRPDRNNYVQIIWANIIPDQQHNFNQYSASDVNTLNTPYDYGSLMHYPRNYFSVNGGDTIVPLNSSITIGQRSTLSQYDIQAVRTFYGCSAAPTTTTTTKPAITTTKTPTTTKRPRGG</sequence>
<comment type="caution">
    <text evidence="11">The sequence shown here is derived from an EMBL/GenBank/DDBJ whole genome shotgun (WGS) entry which is preliminary data.</text>
</comment>
<feature type="binding site" evidence="6">
    <location>
        <position position="175"/>
    </location>
    <ligand>
        <name>Zn(2+)</name>
        <dbReference type="ChEBI" id="CHEBI:29105"/>
        <note>catalytic</note>
    </ligand>
</feature>